<accession>A0ABR4FWH1</accession>
<sequence>MMAIAWKQVSATRWERLLTGMEDYLVETGRSSVELYNGRQQYNIFSKVRVEIRVPDVESALRQAWKQLRYEQPAIASTLDGDRKVYDTPDEGGLDEWVMSTFIVSDVTDTDTLTSKPVRQATLYYLPATSELVFRAHHWVIDGIGTIMFWHCFMEALASPNTNIPFGDEHVRLSAPHDKALGYKRPPTAEQSLATTAMITGYLQSLPGIGLPSKIDKALAAACRNGEHIFSKETTADIIAACKEKKISVTSAVHTAYVCMLVKHADPASNQARYTTANEFNMRPYLPAPHNTTSSAAAVYYVPMPFTMNLPASYWDIALALHEHYQTSLKGSLKTVALTPHCCHSIAALAKTEQFKTAPIATDGLVSSLGIVENHLHRQYGETVTVTDFKLGIDVVLGASGFFFYTFHDQLRFVYSFNDGYEELDEVQEYLQDVERVLREELLGATL</sequence>
<proteinExistence type="predicted"/>
<dbReference type="PANTHER" id="PTHR42034:SF1">
    <property type="entry name" value="CONDENSATION DOMAIN-CONTAINING PROTEIN"/>
    <property type="match status" value="1"/>
</dbReference>
<organism evidence="1 2">
    <name type="scientific">Aspergillus keveii</name>
    <dbReference type="NCBI Taxonomy" id="714993"/>
    <lineage>
        <taxon>Eukaryota</taxon>
        <taxon>Fungi</taxon>
        <taxon>Dikarya</taxon>
        <taxon>Ascomycota</taxon>
        <taxon>Pezizomycotina</taxon>
        <taxon>Eurotiomycetes</taxon>
        <taxon>Eurotiomycetidae</taxon>
        <taxon>Eurotiales</taxon>
        <taxon>Aspergillaceae</taxon>
        <taxon>Aspergillus</taxon>
        <taxon>Aspergillus subgen. Nidulantes</taxon>
    </lineage>
</organism>
<evidence type="ECO:0000313" key="1">
    <source>
        <dbReference type="EMBL" id="KAL2787580.1"/>
    </source>
</evidence>
<dbReference type="PANTHER" id="PTHR42034">
    <property type="entry name" value="CHROMOSOME 7, WHOLE GENOME SHOTGUN SEQUENCE-RELATED"/>
    <property type="match status" value="1"/>
</dbReference>
<dbReference type="InterPro" id="IPR023213">
    <property type="entry name" value="CAT-like_dom_sf"/>
</dbReference>
<gene>
    <name evidence="1" type="ORF">BJX66DRAFT_310672</name>
</gene>
<reference evidence="1 2" key="1">
    <citation type="submission" date="2024-07" db="EMBL/GenBank/DDBJ databases">
        <title>Section-level genome sequencing and comparative genomics of Aspergillus sections Usti and Cavernicolus.</title>
        <authorList>
            <consortium name="Lawrence Berkeley National Laboratory"/>
            <person name="Nybo J.L."/>
            <person name="Vesth T.C."/>
            <person name="Theobald S."/>
            <person name="Frisvad J.C."/>
            <person name="Larsen T.O."/>
            <person name="Kjaerboelling I."/>
            <person name="Rothschild-Mancinelli K."/>
            <person name="Lyhne E.K."/>
            <person name="Kogle M.E."/>
            <person name="Barry K."/>
            <person name="Clum A."/>
            <person name="Na H."/>
            <person name="Ledsgaard L."/>
            <person name="Lin J."/>
            <person name="Lipzen A."/>
            <person name="Kuo A."/>
            <person name="Riley R."/>
            <person name="Mondo S."/>
            <person name="Labutti K."/>
            <person name="Haridas S."/>
            <person name="Pangalinan J."/>
            <person name="Salamov A.A."/>
            <person name="Simmons B.A."/>
            <person name="Magnuson J.K."/>
            <person name="Chen J."/>
            <person name="Drula E."/>
            <person name="Henrissat B."/>
            <person name="Wiebenga A."/>
            <person name="Lubbers R.J."/>
            <person name="Gomes A.C."/>
            <person name="Makela M.R."/>
            <person name="Stajich J."/>
            <person name="Grigoriev I.V."/>
            <person name="Mortensen U.H."/>
            <person name="De Vries R.P."/>
            <person name="Baker S.E."/>
            <person name="Andersen M.R."/>
        </authorList>
    </citation>
    <scope>NUCLEOTIDE SEQUENCE [LARGE SCALE GENOMIC DNA]</scope>
    <source>
        <strain evidence="1 2">CBS 209.92</strain>
    </source>
</reference>
<evidence type="ECO:0008006" key="3">
    <source>
        <dbReference type="Google" id="ProtNLM"/>
    </source>
</evidence>
<keyword evidence="2" id="KW-1185">Reference proteome</keyword>
<dbReference type="Proteomes" id="UP001610563">
    <property type="component" value="Unassembled WGS sequence"/>
</dbReference>
<comment type="caution">
    <text evidence="1">The sequence shown here is derived from an EMBL/GenBank/DDBJ whole genome shotgun (WGS) entry which is preliminary data.</text>
</comment>
<dbReference type="EMBL" id="JBFTWV010000094">
    <property type="protein sequence ID" value="KAL2787580.1"/>
    <property type="molecule type" value="Genomic_DNA"/>
</dbReference>
<dbReference type="Gene3D" id="3.30.559.30">
    <property type="entry name" value="Nonribosomal peptide synthetase, condensation domain"/>
    <property type="match status" value="1"/>
</dbReference>
<dbReference type="Gene3D" id="3.30.559.10">
    <property type="entry name" value="Chloramphenicol acetyltransferase-like domain"/>
    <property type="match status" value="1"/>
</dbReference>
<evidence type="ECO:0000313" key="2">
    <source>
        <dbReference type="Proteomes" id="UP001610563"/>
    </source>
</evidence>
<name>A0ABR4FWH1_9EURO</name>
<protein>
    <recommendedName>
        <fullName evidence="3">Alcohol acetyltransferase</fullName>
    </recommendedName>
</protein>